<sequence length="283" mass="30633">MKSLTRRRRSSRSDTIPNSCLGHIIRIYYEIPPAGKRTGLVLFRLPAHFGFLALSSPLIPPQSTTQHIQHLYDVQRQPVTPSYDLPLTSIARRRAMLTSSPFLPSLGHAWLQAHPLRSQPNGQSRPSSRIPIFWYPPRRNNTPAVRPVPVTKFRHFAMRQKTRLYTRHEAQRNQGIAVPRFLVDTSKTIGSGRGPGGVSCSECAAAGPPPPPPPPQKGGPGPPGKPAPPNPPGNREKHPWGGGGGGVGRPPPPPPGTARGGRGPGKPRWPRRGKRGWGGGGGC</sequence>
<dbReference type="RefSeq" id="XP_049146330.1">
    <property type="nucleotide sequence ID" value="XM_049289185.1"/>
</dbReference>
<feature type="region of interest" description="Disordered" evidence="1">
    <location>
        <begin position="187"/>
        <end position="283"/>
    </location>
</feature>
<feature type="compositionally biased region" description="Pro residues" evidence="1">
    <location>
        <begin position="207"/>
        <end position="232"/>
    </location>
</feature>
<dbReference type="GeneID" id="73344195"/>
<evidence type="ECO:0000256" key="1">
    <source>
        <dbReference type="SAM" id="MobiDB-lite"/>
    </source>
</evidence>
<organism evidence="2 3">
    <name type="scientific">Colletotrichum lupini</name>
    <dbReference type="NCBI Taxonomy" id="145971"/>
    <lineage>
        <taxon>Eukaryota</taxon>
        <taxon>Fungi</taxon>
        <taxon>Dikarya</taxon>
        <taxon>Ascomycota</taxon>
        <taxon>Pezizomycotina</taxon>
        <taxon>Sordariomycetes</taxon>
        <taxon>Hypocreomycetidae</taxon>
        <taxon>Glomerellales</taxon>
        <taxon>Glomerellaceae</taxon>
        <taxon>Colletotrichum</taxon>
        <taxon>Colletotrichum acutatum species complex</taxon>
    </lineage>
</organism>
<accession>A0A9Q8WIB6</accession>
<dbReference type="KEGG" id="clup:CLUP02_10209"/>
<evidence type="ECO:0000313" key="2">
    <source>
        <dbReference type="EMBL" id="UQC84713.1"/>
    </source>
</evidence>
<proteinExistence type="predicted"/>
<dbReference type="AlphaFoldDB" id="A0A9Q8WIB6"/>
<name>A0A9Q8WIB6_9PEZI</name>
<protein>
    <submittedName>
        <fullName evidence="2">Uncharacterized protein</fullName>
    </submittedName>
</protein>
<evidence type="ECO:0000313" key="3">
    <source>
        <dbReference type="Proteomes" id="UP000830671"/>
    </source>
</evidence>
<dbReference type="EMBL" id="CP019477">
    <property type="protein sequence ID" value="UQC84713.1"/>
    <property type="molecule type" value="Genomic_DNA"/>
</dbReference>
<keyword evidence="3" id="KW-1185">Reference proteome</keyword>
<gene>
    <name evidence="2" type="ORF">CLUP02_10209</name>
</gene>
<dbReference type="Proteomes" id="UP000830671">
    <property type="component" value="Chromosome 5"/>
</dbReference>
<reference evidence="2" key="1">
    <citation type="journal article" date="2021" name="Mol. Plant Microbe Interact.">
        <title>Complete Genome Sequence of the Plant-Pathogenic Fungus Colletotrichum lupini.</title>
        <authorList>
            <person name="Baroncelli R."/>
            <person name="Pensec F."/>
            <person name="Da Lio D."/>
            <person name="Boufleur T."/>
            <person name="Vicente I."/>
            <person name="Sarrocco S."/>
            <person name="Picot A."/>
            <person name="Baraldi E."/>
            <person name="Sukno S."/>
            <person name="Thon M."/>
            <person name="Le Floch G."/>
        </authorList>
    </citation>
    <scope>NUCLEOTIDE SEQUENCE</scope>
    <source>
        <strain evidence="2">IMI 504893</strain>
    </source>
</reference>